<evidence type="ECO:0000313" key="2">
    <source>
        <dbReference type="EMBL" id="RVE67748.1"/>
    </source>
</evidence>
<dbReference type="PANTHER" id="PTHR15591">
    <property type="entry name" value="RUN AND SH3 DOMAIN CONTAINING"/>
    <property type="match status" value="1"/>
</dbReference>
<accession>A0A437CYL4</accession>
<dbReference type="AlphaFoldDB" id="A0A437CYL4"/>
<feature type="compositionally biased region" description="Low complexity" evidence="1">
    <location>
        <begin position="177"/>
        <end position="188"/>
    </location>
</feature>
<feature type="region of interest" description="Disordered" evidence="1">
    <location>
        <begin position="108"/>
        <end position="138"/>
    </location>
</feature>
<dbReference type="GO" id="GO:0031410">
    <property type="term" value="C:cytoplasmic vesicle"/>
    <property type="evidence" value="ECO:0007669"/>
    <property type="project" value="TreeGrafter"/>
</dbReference>
<organism evidence="2 3">
    <name type="scientific">Oryzias javanicus</name>
    <name type="common">Javanese ricefish</name>
    <name type="synonym">Aplocheilus javanicus</name>
    <dbReference type="NCBI Taxonomy" id="123683"/>
    <lineage>
        <taxon>Eukaryota</taxon>
        <taxon>Metazoa</taxon>
        <taxon>Chordata</taxon>
        <taxon>Craniata</taxon>
        <taxon>Vertebrata</taxon>
        <taxon>Euteleostomi</taxon>
        <taxon>Actinopterygii</taxon>
        <taxon>Neopterygii</taxon>
        <taxon>Teleostei</taxon>
        <taxon>Neoteleostei</taxon>
        <taxon>Acanthomorphata</taxon>
        <taxon>Ovalentaria</taxon>
        <taxon>Atherinomorphae</taxon>
        <taxon>Beloniformes</taxon>
        <taxon>Adrianichthyidae</taxon>
        <taxon>Oryziinae</taxon>
        <taxon>Oryzias</taxon>
    </lineage>
</organism>
<feature type="compositionally biased region" description="Low complexity" evidence="1">
    <location>
        <begin position="154"/>
        <end position="163"/>
    </location>
</feature>
<protein>
    <submittedName>
        <fullName evidence="2">Uncharacterized protein</fullName>
    </submittedName>
</protein>
<sequence length="229" mass="24094">MEPPPLSCSEAFLGALTPPPSGENSVPASAPQLRRLGLPPSLLSRCRPLHAAPPRLGFPQSQAPPEPPGFALRRSGPRGTMDGASQLSGETLVVHHIPLVHCQVSGGRRGGCGGSLRTGSPFSPPENLGLSRTTSLPERDVLQREALLYSSLIQTSSTSWSSHSGGGAETKRGGSTGSDHSSFTSSTSEEQLPRAKARSRNPLRHNPFLLHAEDEEEEEEEEGGEGATA</sequence>
<evidence type="ECO:0000256" key="1">
    <source>
        <dbReference type="SAM" id="MobiDB-lite"/>
    </source>
</evidence>
<dbReference type="InterPro" id="IPR047343">
    <property type="entry name" value="RUSC1_2"/>
</dbReference>
<feature type="compositionally biased region" description="Acidic residues" evidence="1">
    <location>
        <begin position="213"/>
        <end position="229"/>
    </location>
</feature>
<dbReference type="Proteomes" id="UP000283210">
    <property type="component" value="Chromosome 9"/>
</dbReference>
<feature type="region of interest" description="Disordered" evidence="1">
    <location>
        <begin position="154"/>
        <end position="229"/>
    </location>
</feature>
<proteinExistence type="predicted"/>
<gene>
    <name evidence="2" type="ORF">OJAV_G00084790</name>
</gene>
<dbReference type="EMBL" id="CM012445">
    <property type="protein sequence ID" value="RVE67748.1"/>
    <property type="molecule type" value="Genomic_DNA"/>
</dbReference>
<dbReference type="OrthoDB" id="9884296at2759"/>
<evidence type="ECO:0000313" key="3">
    <source>
        <dbReference type="Proteomes" id="UP000283210"/>
    </source>
</evidence>
<reference evidence="2 3" key="1">
    <citation type="submission" date="2018-11" db="EMBL/GenBank/DDBJ databases">
        <authorList>
            <person name="Lopez-Roques C."/>
            <person name="Donnadieu C."/>
            <person name="Bouchez O."/>
            <person name="Klopp C."/>
            <person name="Cabau C."/>
            <person name="Zahm M."/>
        </authorList>
    </citation>
    <scope>NUCLEOTIDE SEQUENCE [LARGE SCALE GENOMIC DNA]</scope>
    <source>
        <strain evidence="2">RS831</strain>
        <tissue evidence="2">Whole body</tissue>
    </source>
</reference>
<reference evidence="2 3" key="2">
    <citation type="submission" date="2019-01" db="EMBL/GenBank/DDBJ databases">
        <title>A chromosome length genome reference of the Java medaka (oryzias javanicus).</title>
        <authorList>
            <person name="Herpin A."/>
            <person name="Takehana Y."/>
            <person name="Naruse K."/>
            <person name="Ansai S."/>
            <person name="Kawaguchi M."/>
        </authorList>
    </citation>
    <scope>NUCLEOTIDE SEQUENCE [LARGE SCALE GENOMIC DNA]</scope>
    <source>
        <strain evidence="2">RS831</strain>
        <tissue evidence="2">Whole body</tissue>
    </source>
</reference>
<dbReference type="PANTHER" id="PTHR15591:SF14">
    <property type="entry name" value="AP-4 COMPLEX ACCESSORY SUBUNIT RUSC2"/>
    <property type="match status" value="1"/>
</dbReference>
<feature type="region of interest" description="Disordered" evidence="1">
    <location>
        <begin position="1"/>
        <end position="33"/>
    </location>
</feature>
<name>A0A437CYL4_ORYJA</name>
<feature type="region of interest" description="Disordered" evidence="1">
    <location>
        <begin position="45"/>
        <end position="85"/>
    </location>
</feature>
<keyword evidence="3" id="KW-1185">Reference proteome</keyword>